<feature type="compositionally biased region" description="Polar residues" evidence="1">
    <location>
        <begin position="66"/>
        <end position="82"/>
    </location>
</feature>
<dbReference type="SUPFAM" id="SSF109715">
    <property type="entry name" value="DEK C-terminal domain"/>
    <property type="match status" value="1"/>
</dbReference>
<dbReference type="PANTHER" id="PTHR15410">
    <property type="entry name" value="HIRA-INTERACTING PROTEIN 3"/>
    <property type="match status" value="1"/>
</dbReference>
<feature type="region of interest" description="Disordered" evidence="1">
    <location>
        <begin position="387"/>
        <end position="424"/>
    </location>
</feature>
<dbReference type="GO" id="GO:0005634">
    <property type="term" value="C:nucleus"/>
    <property type="evidence" value="ECO:0007669"/>
    <property type="project" value="TreeGrafter"/>
</dbReference>
<dbReference type="PANTHER" id="PTHR15410:SF2">
    <property type="entry name" value="HIRA-INTERACTING PROTEIN 3"/>
    <property type="match status" value="1"/>
</dbReference>
<dbReference type="VEuPathDB" id="FungiDB:SeMB42_g05814"/>
<dbReference type="EMBL" id="QEAM01000384">
    <property type="protein sequence ID" value="TPX40502.1"/>
    <property type="molecule type" value="Genomic_DNA"/>
</dbReference>
<dbReference type="Pfam" id="PF08766">
    <property type="entry name" value="DEK_C"/>
    <property type="match status" value="1"/>
</dbReference>
<dbReference type="Proteomes" id="UP000317494">
    <property type="component" value="Unassembled WGS sequence"/>
</dbReference>
<gene>
    <name evidence="3" type="ORF">SeLEV6574_g06581</name>
    <name evidence="4" type="ORF">SeMB42_g05814</name>
</gene>
<sequence length="488" mass="54207">MPEEARIDEAQVRKTVMAIVQNGDLNELTEKLIRRQAEKKLFLQEKSLDSQKELIKRIVTDFLSKDANTASSQNRNSANSTSKCKDNAKPTPTKPNASPSASSHKLIDATTLSKETHDGGSTTDTGRKQDNRPVREPLKSNWIEIKHDAKEASSDSDYEPQIKDPQPSSITDAITDIKKSNDPHDTVKQKMSTEDVCSGTGDSRSGKSKLKSRASIAKGDTKSDFKSAEIIENSDDEGAMNEKTDTSPKNSVSSNAPSPNDLSASPVRSTTGNGTTSNPTSKPDSKTASNKQKERRISSTKSKLDDPNISEKEQVKIENLKKYVIACGFKKRWAKEFEGLTGKERVGRLEEMLKDMGVVGRATMEQCKKVKARREYEEEQKSLNPECILPDSAKKERRRQKSMGLWKPAPSAPQNECSHLGGSKDSDVIILDGSTDTNEHLIMEVNERSSMMKRDISHISNYDDSYSNKDDKKPVKRRRVIVVDSDDN</sequence>
<evidence type="ECO:0000259" key="2">
    <source>
        <dbReference type="PROSITE" id="PS51998"/>
    </source>
</evidence>
<feature type="region of interest" description="Disordered" evidence="1">
    <location>
        <begin position="456"/>
        <end position="488"/>
    </location>
</feature>
<evidence type="ECO:0000313" key="5">
    <source>
        <dbReference type="Proteomes" id="UP000317494"/>
    </source>
</evidence>
<feature type="compositionally biased region" description="Polar residues" evidence="1">
    <location>
        <begin position="247"/>
        <end position="268"/>
    </location>
</feature>
<feature type="compositionally biased region" description="Basic and acidic residues" evidence="1">
    <location>
        <begin position="291"/>
        <end position="312"/>
    </location>
</feature>
<proteinExistence type="predicted"/>
<keyword evidence="5" id="KW-1185">Reference proteome</keyword>
<dbReference type="InterPro" id="IPR014876">
    <property type="entry name" value="DEK_C"/>
</dbReference>
<evidence type="ECO:0000313" key="4">
    <source>
        <dbReference type="EMBL" id="TPX40902.1"/>
    </source>
</evidence>
<feature type="compositionally biased region" description="Polar residues" evidence="1">
    <location>
        <begin position="94"/>
        <end position="103"/>
    </location>
</feature>
<reference evidence="5 6" key="1">
    <citation type="journal article" date="2019" name="Sci. Rep.">
        <title>Comparative genomics of chytrid fungi reveal insights into the obligate biotrophic and pathogenic lifestyle of Synchytrium endobioticum.</title>
        <authorList>
            <person name="van de Vossenberg B.T.L.H."/>
            <person name="Warris S."/>
            <person name="Nguyen H.D.T."/>
            <person name="van Gent-Pelzer M.P.E."/>
            <person name="Joly D.L."/>
            <person name="van de Geest H.C."/>
            <person name="Bonants P.J.M."/>
            <person name="Smith D.S."/>
            <person name="Levesque C.A."/>
            <person name="van der Lee T.A.J."/>
        </authorList>
    </citation>
    <scope>NUCLEOTIDE SEQUENCE [LARGE SCALE GENOMIC DNA]</scope>
    <source>
        <strain evidence="3 6">LEV6574</strain>
        <strain evidence="4 5">MB42</strain>
    </source>
</reference>
<feature type="compositionally biased region" description="Basic and acidic residues" evidence="1">
    <location>
        <begin position="175"/>
        <end position="193"/>
    </location>
</feature>
<organism evidence="3 6">
    <name type="scientific">Synchytrium endobioticum</name>
    <dbReference type="NCBI Taxonomy" id="286115"/>
    <lineage>
        <taxon>Eukaryota</taxon>
        <taxon>Fungi</taxon>
        <taxon>Fungi incertae sedis</taxon>
        <taxon>Chytridiomycota</taxon>
        <taxon>Chytridiomycota incertae sedis</taxon>
        <taxon>Chytridiomycetes</taxon>
        <taxon>Synchytriales</taxon>
        <taxon>Synchytriaceae</taxon>
        <taxon>Synchytrium</taxon>
    </lineage>
</organism>
<dbReference type="PROSITE" id="PS51998">
    <property type="entry name" value="DEK_C"/>
    <property type="match status" value="1"/>
</dbReference>
<dbReference type="EMBL" id="QEAN01000295">
    <property type="protein sequence ID" value="TPX40902.1"/>
    <property type="molecule type" value="Genomic_DNA"/>
</dbReference>
<evidence type="ECO:0000313" key="6">
    <source>
        <dbReference type="Proteomes" id="UP000320475"/>
    </source>
</evidence>
<evidence type="ECO:0000313" key="3">
    <source>
        <dbReference type="EMBL" id="TPX40502.1"/>
    </source>
</evidence>
<feature type="region of interest" description="Disordered" evidence="1">
    <location>
        <begin position="63"/>
        <end position="312"/>
    </location>
</feature>
<dbReference type="STRING" id="286115.A0A507CMZ0"/>
<feature type="compositionally biased region" description="Basic and acidic residues" evidence="1">
    <location>
        <begin position="219"/>
        <end position="229"/>
    </location>
</feature>
<name>A0A507CMZ0_9FUNG</name>
<feature type="compositionally biased region" description="Basic and acidic residues" evidence="1">
    <location>
        <begin position="125"/>
        <end position="153"/>
    </location>
</feature>
<dbReference type="Proteomes" id="UP000320475">
    <property type="component" value="Unassembled WGS sequence"/>
</dbReference>
<dbReference type="OrthoDB" id="552755at2759"/>
<protein>
    <recommendedName>
        <fullName evidence="2">DEK-C domain-containing protein</fullName>
    </recommendedName>
</protein>
<dbReference type="AlphaFoldDB" id="A0A507CMZ0"/>
<feature type="compositionally biased region" description="Low complexity" evidence="1">
    <location>
        <begin position="269"/>
        <end position="281"/>
    </location>
</feature>
<dbReference type="InterPro" id="IPR037647">
    <property type="entry name" value="HIRIP3"/>
</dbReference>
<evidence type="ECO:0000256" key="1">
    <source>
        <dbReference type="SAM" id="MobiDB-lite"/>
    </source>
</evidence>
<comment type="caution">
    <text evidence="3">The sequence shown here is derived from an EMBL/GenBank/DDBJ whole genome shotgun (WGS) entry which is preliminary data.</text>
</comment>
<accession>A0A507CMZ0</accession>
<feature type="domain" description="DEK-C" evidence="2">
    <location>
        <begin position="6"/>
        <end position="64"/>
    </location>
</feature>